<evidence type="ECO:0008006" key="4">
    <source>
        <dbReference type="Google" id="ProtNLM"/>
    </source>
</evidence>
<keyword evidence="1" id="KW-0472">Membrane</keyword>
<evidence type="ECO:0000313" key="2">
    <source>
        <dbReference type="EMBL" id="STX27661.1"/>
    </source>
</evidence>
<evidence type="ECO:0000256" key="1">
    <source>
        <dbReference type="SAM" id="Phobius"/>
    </source>
</evidence>
<feature type="transmembrane region" description="Helical" evidence="1">
    <location>
        <begin position="5"/>
        <end position="22"/>
    </location>
</feature>
<dbReference type="AlphaFoldDB" id="A0A378HYP8"/>
<sequence>MLRKLFWGFLAFAFPWLVLLIYDNPGGAIVALFMQATLFGWPPATMWAMRIIRENQQLAQKKKPR</sequence>
<dbReference type="EMBL" id="UGNV01000001">
    <property type="protein sequence ID" value="STX27661.1"/>
    <property type="molecule type" value="Genomic_DNA"/>
</dbReference>
<protein>
    <recommendedName>
        <fullName evidence="4">YqaE/Pmp3 family membrane protein</fullName>
    </recommendedName>
</protein>
<name>A0A378HYP8_9GAMM</name>
<keyword evidence="3" id="KW-1185">Reference proteome</keyword>
<gene>
    <name evidence="2" type="ORF">NCTC13315_00167</name>
</gene>
<dbReference type="Proteomes" id="UP000254968">
    <property type="component" value="Unassembled WGS sequence"/>
</dbReference>
<keyword evidence="1" id="KW-0812">Transmembrane</keyword>
<organism evidence="2 3">
    <name type="scientific">Legionella beliardensis</name>
    <dbReference type="NCBI Taxonomy" id="91822"/>
    <lineage>
        <taxon>Bacteria</taxon>
        <taxon>Pseudomonadati</taxon>
        <taxon>Pseudomonadota</taxon>
        <taxon>Gammaproteobacteria</taxon>
        <taxon>Legionellales</taxon>
        <taxon>Legionellaceae</taxon>
        <taxon>Legionella</taxon>
    </lineage>
</organism>
<reference evidence="2 3" key="1">
    <citation type="submission" date="2018-06" db="EMBL/GenBank/DDBJ databases">
        <authorList>
            <consortium name="Pathogen Informatics"/>
            <person name="Doyle S."/>
        </authorList>
    </citation>
    <scope>NUCLEOTIDE SEQUENCE [LARGE SCALE GENOMIC DNA]</scope>
    <source>
        <strain evidence="2 3">NCTC13315</strain>
    </source>
</reference>
<proteinExistence type="predicted"/>
<keyword evidence="1" id="KW-1133">Transmembrane helix</keyword>
<dbReference type="OrthoDB" id="9810121at2"/>
<accession>A0A378HYP8</accession>
<evidence type="ECO:0000313" key="3">
    <source>
        <dbReference type="Proteomes" id="UP000254968"/>
    </source>
</evidence>
<feature type="transmembrane region" description="Helical" evidence="1">
    <location>
        <begin position="28"/>
        <end position="52"/>
    </location>
</feature>
<dbReference type="RefSeq" id="WP_115301458.1">
    <property type="nucleotide sequence ID" value="NZ_CAAAHO010000003.1"/>
</dbReference>